<feature type="region of interest" description="Disordered" evidence="3">
    <location>
        <begin position="1"/>
        <end position="124"/>
    </location>
</feature>
<feature type="region of interest" description="Disordered" evidence="3">
    <location>
        <begin position="145"/>
        <end position="176"/>
    </location>
</feature>
<keyword evidence="2" id="KW-0479">Metal-binding</keyword>
<dbReference type="RefSeq" id="XP_041152158.1">
    <property type="nucleotide sequence ID" value="XM_041307970.1"/>
</dbReference>
<keyword evidence="1" id="KW-0507">mRNA processing</keyword>
<keyword evidence="2" id="KW-0863">Zinc-finger</keyword>
<dbReference type="InterPro" id="IPR036875">
    <property type="entry name" value="Znf_CCHC_sf"/>
</dbReference>
<dbReference type="PROSITE" id="PS50158">
    <property type="entry name" value="ZF_CCHC"/>
    <property type="match status" value="1"/>
</dbReference>
<dbReference type="AlphaFoldDB" id="A0A9P7A930"/>
<evidence type="ECO:0000256" key="1">
    <source>
        <dbReference type="ARBA" id="ARBA00022664"/>
    </source>
</evidence>
<evidence type="ECO:0000256" key="3">
    <source>
        <dbReference type="SAM" id="MobiDB-lite"/>
    </source>
</evidence>
<accession>A0A9P7A930</accession>
<dbReference type="GeneID" id="64601734"/>
<dbReference type="EMBL" id="JABBWE010000133">
    <property type="protein sequence ID" value="KAG1784673.1"/>
    <property type="molecule type" value="Genomic_DNA"/>
</dbReference>
<reference evidence="5" key="1">
    <citation type="journal article" date="2020" name="New Phytol.">
        <title>Comparative genomics reveals dynamic genome evolution in host specialist ectomycorrhizal fungi.</title>
        <authorList>
            <person name="Lofgren L.A."/>
            <person name="Nguyen N.H."/>
            <person name="Vilgalys R."/>
            <person name="Ruytinx J."/>
            <person name="Liao H.L."/>
            <person name="Branco S."/>
            <person name="Kuo A."/>
            <person name="LaButti K."/>
            <person name="Lipzen A."/>
            <person name="Andreopoulos W."/>
            <person name="Pangilinan J."/>
            <person name="Riley R."/>
            <person name="Hundley H."/>
            <person name="Na H."/>
            <person name="Barry K."/>
            <person name="Grigoriev I.V."/>
            <person name="Stajich J.E."/>
            <person name="Kennedy P.G."/>
        </authorList>
    </citation>
    <scope>NUCLEOTIDE SEQUENCE</scope>
    <source>
        <strain evidence="5">S12</strain>
    </source>
</reference>
<dbReference type="Proteomes" id="UP000719766">
    <property type="component" value="Unassembled WGS sequence"/>
</dbReference>
<evidence type="ECO:0000313" key="5">
    <source>
        <dbReference type="EMBL" id="KAG1784673.1"/>
    </source>
</evidence>
<feature type="domain" description="CCHC-type" evidence="4">
    <location>
        <begin position="494"/>
        <end position="508"/>
    </location>
</feature>
<dbReference type="GO" id="GO:0008270">
    <property type="term" value="F:zinc ion binding"/>
    <property type="evidence" value="ECO:0007669"/>
    <property type="project" value="UniProtKB-KW"/>
</dbReference>
<protein>
    <recommendedName>
        <fullName evidence="4">CCHC-type domain-containing protein</fullName>
    </recommendedName>
</protein>
<comment type="caution">
    <text evidence="5">The sequence shown here is derived from an EMBL/GenBank/DDBJ whole genome shotgun (WGS) entry which is preliminary data.</text>
</comment>
<sequence>MAPKKATKKKLPERGTDGRFLASDKSLNSSTTASSLATSANSSPLDTPEVVNRSLPDTTSDNGEYKADLEDNQEKDDDLDSLPGAPNPEAIIWPTEDIPSPPFNPTEQTQKFSRKTPLPASLPTALTPVKPLTIRLPILPITPPNSQLTVQTSAQSPTSRRMSSNSTPGWFHSKPDENAQNFLREVDRYIVLSDLKTEAAKVIVFSTLLSAGSVADLWWTKLDSSKKTTWADVQSAFTSRWLAITIAEKTGLDYQQEILALRINEEELGMQVTVAGVPTWAHLRFHAQIQQLVNEAGTSETAGLVYQVRENMPMVIKDFTTPGLADWTKFLDEIKAIDTNKLWEKAEAVRKKREVEKAQNTRLARLEGLQTDAIEVLRLQLQRTNLGTTQSGITASNTTPYSSNNTMSRICDVPRTSTARPPVRQRQPLSPEEKEMLRSGVNDIPHQPDTAAGITTYEEQLKQWFAKYGQDGRVNESTQFPLCPGSAMICSGECFKCGSHGHIAGACPAPEASQLVIQEKIWRSIAARELGNFNQGHATQIDLMFEEEYAQRWEQGKGQGSSV</sequence>
<gene>
    <name evidence="5" type="ORF">HD556DRAFT_1451522</name>
</gene>
<evidence type="ECO:0000256" key="2">
    <source>
        <dbReference type="PROSITE-ProRule" id="PRU00047"/>
    </source>
</evidence>
<feature type="compositionally biased region" description="Low complexity" evidence="3">
    <location>
        <begin position="26"/>
        <end position="43"/>
    </location>
</feature>
<feature type="region of interest" description="Disordered" evidence="3">
    <location>
        <begin position="413"/>
        <end position="433"/>
    </location>
</feature>
<organism evidence="5 6">
    <name type="scientific">Suillus plorans</name>
    <dbReference type="NCBI Taxonomy" id="116603"/>
    <lineage>
        <taxon>Eukaryota</taxon>
        <taxon>Fungi</taxon>
        <taxon>Dikarya</taxon>
        <taxon>Basidiomycota</taxon>
        <taxon>Agaricomycotina</taxon>
        <taxon>Agaricomycetes</taxon>
        <taxon>Agaricomycetidae</taxon>
        <taxon>Boletales</taxon>
        <taxon>Suillineae</taxon>
        <taxon>Suillaceae</taxon>
        <taxon>Suillus</taxon>
    </lineage>
</organism>
<dbReference type="GO" id="GO:0003676">
    <property type="term" value="F:nucleic acid binding"/>
    <property type="evidence" value="ECO:0007669"/>
    <property type="project" value="InterPro"/>
</dbReference>
<feature type="compositionally biased region" description="Acidic residues" evidence="3">
    <location>
        <begin position="70"/>
        <end position="80"/>
    </location>
</feature>
<evidence type="ECO:0000313" key="6">
    <source>
        <dbReference type="Proteomes" id="UP000719766"/>
    </source>
</evidence>
<evidence type="ECO:0000259" key="4">
    <source>
        <dbReference type="PROSITE" id="PS50158"/>
    </source>
</evidence>
<dbReference type="OrthoDB" id="3260975at2759"/>
<dbReference type="SUPFAM" id="SSF57756">
    <property type="entry name" value="Retrovirus zinc finger-like domains"/>
    <property type="match status" value="1"/>
</dbReference>
<dbReference type="InterPro" id="IPR001878">
    <property type="entry name" value="Znf_CCHC"/>
</dbReference>
<feature type="compositionally biased region" description="Polar residues" evidence="3">
    <location>
        <begin position="145"/>
        <end position="168"/>
    </location>
</feature>
<keyword evidence="2" id="KW-0862">Zinc</keyword>
<keyword evidence="6" id="KW-1185">Reference proteome</keyword>
<name>A0A9P7A930_9AGAM</name>
<dbReference type="GO" id="GO:0006397">
    <property type="term" value="P:mRNA processing"/>
    <property type="evidence" value="ECO:0007669"/>
    <property type="project" value="UniProtKB-KW"/>
</dbReference>
<proteinExistence type="predicted"/>